<reference evidence="20 21" key="2">
    <citation type="submission" date="2008-11" db="EMBL/GenBank/DDBJ databases">
        <authorList>
            <person name="Fulton L."/>
            <person name="Clifton S."/>
            <person name="Fulton B."/>
            <person name="Xu J."/>
            <person name="Minx P."/>
            <person name="Pepin K.H."/>
            <person name="Johnson M."/>
            <person name="Bhonagiri V."/>
            <person name="Nash W.E."/>
            <person name="Mardis E.R."/>
            <person name="Wilson R.K."/>
        </authorList>
    </citation>
    <scope>NUCLEOTIDE SEQUENCE [LARGE SCALE GENOMIC DNA]</scope>
    <source>
        <strain evidence="20 21">ATCC 43243</strain>
    </source>
</reference>
<dbReference type="PIRSF" id="PIRSF006135">
    <property type="entry name" value="CobU"/>
    <property type="match status" value="1"/>
</dbReference>
<dbReference type="PANTHER" id="PTHR34848">
    <property type="match status" value="1"/>
</dbReference>
<dbReference type="Pfam" id="PF02283">
    <property type="entry name" value="CobU"/>
    <property type="match status" value="1"/>
</dbReference>
<evidence type="ECO:0000256" key="18">
    <source>
        <dbReference type="PIRSR" id="PIRSR006135-1"/>
    </source>
</evidence>
<evidence type="ECO:0000313" key="21">
    <source>
        <dbReference type="Proteomes" id="UP000003136"/>
    </source>
</evidence>
<comment type="similarity">
    <text evidence="7">Belongs to the CobU/CobP family.</text>
</comment>
<evidence type="ECO:0000256" key="2">
    <source>
        <dbReference type="ARBA" id="ARBA00000711"/>
    </source>
</evidence>
<feature type="binding site" evidence="19">
    <location>
        <begin position="9"/>
        <end position="16"/>
    </location>
    <ligand>
        <name>GTP</name>
        <dbReference type="ChEBI" id="CHEBI:37565"/>
    </ligand>
</feature>
<evidence type="ECO:0000256" key="3">
    <source>
        <dbReference type="ARBA" id="ARBA00001522"/>
    </source>
</evidence>
<dbReference type="UniPathway" id="UPA00148">
    <property type="reaction ID" value="UER00236"/>
</dbReference>
<keyword evidence="21" id="KW-1185">Reference proteome</keyword>
<dbReference type="eggNOG" id="COG2087">
    <property type="taxonomic scope" value="Bacteria"/>
</dbReference>
<feature type="binding site" evidence="19">
    <location>
        <position position="90"/>
    </location>
    <ligand>
        <name>GTP</name>
        <dbReference type="ChEBI" id="CHEBI:37565"/>
    </ligand>
</feature>
<dbReference type="STRING" id="483218.BACPEC_01411"/>
<dbReference type="Gene3D" id="3.40.50.300">
    <property type="entry name" value="P-loop containing nucleotide triphosphate hydrolases"/>
    <property type="match status" value="1"/>
</dbReference>
<dbReference type="CDD" id="cd00544">
    <property type="entry name" value="CobU"/>
    <property type="match status" value="1"/>
</dbReference>
<evidence type="ECO:0000256" key="5">
    <source>
        <dbReference type="ARBA" id="ARBA00004692"/>
    </source>
</evidence>
<dbReference type="HOGENOM" id="CLU_094161_1_1_9"/>
<dbReference type="InterPro" id="IPR027417">
    <property type="entry name" value="P-loop_NTPase"/>
</dbReference>
<keyword evidence="12 19" id="KW-0547">Nucleotide-binding</keyword>
<dbReference type="PANTHER" id="PTHR34848:SF1">
    <property type="entry name" value="BIFUNCTIONAL ADENOSYLCOBALAMIN BIOSYNTHESIS PROTEIN COBU"/>
    <property type="match status" value="1"/>
</dbReference>
<keyword evidence="13" id="KW-0418">Kinase</keyword>
<keyword evidence="11" id="KW-0808">Transferase</keyword>
<dbReference type="GO" id="GO:0005525">
    <property type="term" value="F:GTP binding"/>
    <property type="evidence" value="ECO:0007669"/>
    <property type="project" value="UniProtKB-KW"/>
</dbReference>
<accession>B7ATE1</accession>
<evidence type="ECO:0000256" key="17">
    <source>
        <dbReference type="ARBA" id="ARBA00030571"/>
    </source>
</evidence>
<evidence type="ECO:0000256" key="11">
    <source>
        <dbReference type="ARBA" id="ARBA00022679"/>
    </source>
</evidence>
<evidence type="ECO:0000256" key="8">
    <source>
        <dbReference type="ARBA" id="ARBA00012016"/>
    </source>
</evidence>
<reference evidence="20 21" key="1">
    <citation type="submission" date="2008-11" db="EMBL/GenBank/DDBJ databases">
        <title>Draft genome sequence of Bacteroides pectinophilus (ATCC 43243).</title>
        <authorList>
            <person name="Sudarsanam P."/>
            <person name="Ley R."/>
            <person name="Guruge J."/>
            <person name="Turnbaugh P.J."/>
            <person name="Mahowald M."/>
            <person name="Liep D."/>
            <person name="Gordon J."/>
        </authorList>
    </citation>
    <scope>NUCLEOTIDE SEQUENCE [LARGE SCALE GENOMIC DNA]</scope>
    <source>
        <strain evidence="20 21">ATCC 43243</strain>
    </source>
</reference>
<evidence type="ECO:0000256" key="14">
    <source>
        <dbReference type="ARBA" id="ARBA00022840"/>
    </source>
</evidence>
<evidence type="ECO:0000256" key="16">
    <source>
        <dbReference type="ARBA" id="ARBA00029570"/>
    </source>
</evidence>
<dbReference type="GO" id="GO:0005524">
    <property type="term" value="F:ATP binding"/>
    <property type="evidence" value="ECO:0007669"/>
    <property type="project" value="UniProtKB-KW"/>
</dbReference>
<evidence type="ECO:0000256" key="19">
    <source>
        <dbReference type="PIRSR" id="PIRSR006135-2"/>
    </source>
</evidence>
<comment type="catalytic activity">
    <reaction evidence="3">
        <text>adenosylcob(III)inamide + GTP = adenosylcob(III)inamide phosphate + GDP + H(+)</text>
        <dbReference type="Rhea" id="RHEA:15765"/>
        <dbReference type="ChEBI" id="CHEBI:2480"/>
        <dbReference type="ChEBI" id="CHEBI:15378"/>
        <dbReference type="ChEBI" id="CHEBI:37565"/>
        <dbReference type="ChEBI" id="CHEBI:58189"/>
        <dbReference type="ChEBI" id="CHEBI:58502"/>
        <dbReference type="EC" id="2.7.1.156"/>
    </reaction>
</comment>
<evidence type="ECO:0000256" key="13">
    <source>
        <dbReference type="ARBA" id="ARBA00022777"/>
    </source>
</evidence>
<dbReference type="EMBL" id="ABVQ01000036">
    <property type="protein sequence ID" value="EEC56925.1"/>
    <property type="molecule type" value="Genomic_DNA"/>
</dbReference>
<comment type="caution">
    <text evidence="20">The sequence shown here is derived from an EMBL/GenBank/DDBJ whole genome shotgun (WGS) entry which is preliminary data.</text>
</comment>
<comment type="pathway">
    <text evidence="6">Cofactor biosynthesis; adenosylcobalamin biosynthesis; adenosylcobalamin from cob(II)yrinate a,c-diamide: step 5/7.</text>
</comment>
<comment type="function">
    <text evidence="4">Catalyzes ATP-dependent phosphorylation of adenosylcobinamide and addition of GMP to adenosylcobinamide phosphate.</text>
</comment>
<dbReference type="GO" id="GO:0009236">
    <property type="term" value="P:cobalamin biosynthetic process"/>
    <property type="evidence" value="ECO:0007669"/>
    <property type="project" value="UniProtKB-UniPathway"/>
</dbReference>
<name>B7ATE1_9FIRM</name>
<gene>
    <name evidence="20" type="ORF">BACPEC_01411</name>
</gene>
<dbReference type="Proteomes" id="UP000003136">
    <property type="component" value="Unassembled WGS sequence"/>
</dbReference>
<evidence type="ECO:0000256" key="12">
    <source>
        <dbReference type="ARBA" id="ARBA00022741"/>
    </source>
</evidence>
<keyword evidence="15 19" id="KW-0342">GTP-binding</keyword>
<feature type="active site" description="GMP-histidine intermediate" evidence="18">
    <location>
        <position position="51"/>
    </location>
</feature>
<evidence type="ECO:0000256" key="10">
    <source>
        <dbReference type="ARBA" id="ARBA00022573"/>
    </source>
</evidence>
<evidence type="ECO:0000256" key="4">
    <source>
        <dbReference type="ARBA" id="ARBA00003889"/>
    </source>
</evidence>
<dbReference type="EC" id="2.7.7.62" evidence="9"/>
<comment type="catalytic activity">
    <reaction evidence="1">
        <text>adenosylcob(III)inamide + ATP = adenosylcob(III)inamide phosphate + ADP + H(+)</text>
        <dbReference type="Rhea" id="RHEA:15769"/>
        <dbReference type="ChEBI" id="CHEBI:2480"/>
        <dbReference type="ChEBI" id="CHEBI:15378"/>
        <dbReference type="ChEBI" id="CHEBI:30616"/>
        <dbReference type="ChEBI" id="CHEBI:58502"/>
        <dbReference type="ChEBI" id="CHEBI:456216"/>
        <dbReference type="EC" id="2.7.1.156"/>
    </reaction>
</comment>
<dbReference type="GO" id="GO:0008820">
    <property type="term" value="F:cobinamide phosphate guanylyltransferase activity"/>
    <property type="evidence" value="ECO:0007669"/>
    <property type="project" value="UniProtKB-EC"/>
</dbReference>
<feature type="binding site" evidence="19">
    <location>
        <begin position="52"/>
        <end position="55"/>
    </location>
    <ligand>
        <name>GTP</name>
        <dbReference type="ChEBI" id="CHEBI:37565"/>
    </ligand>
</feature>
<dbReference type="InterPro" id="IPR003203">
    <property type="entry name" value="CobU/CobP"/>
</dbReference>
<dbReference type="EC" id="2.7.1.156" evidence="8"/>
<evidence type="ECO:0000256" key="6">
    <source>
        <dbReference type="ARBA" id="ARBA00005159"/>
    </source>
</evidence>
<evidence type="ECO:0000256" key="15">
    <source>
        <dbReference type="ARBA" id="ARBA00023134"/>
    </source>
</evidence>
<evidence type="ECO:0000313" key="20">
    <source>
        <dbReference type="EMBL" id="EEC56925.1"/>
    </source>
</evidence>
<sequence length="196" mass="21858">MSRLILVSGAGASGKSEYAEKLAVDMHEDRLIYVATMSAYDDESRKKIEIHKKRRINTDFETIEKPYGIEEIIPFITPYDSNKKSTILIECISNLLANEMYGRAETGVKAVIHDSGMSQLQLQPSQRIIDGITAIADTQLADIVVVTNEVFADGMEYDASTMEYIRQLGRINCELATMSDMVVEVACGRPVVWKGQ</sequence>
<organism evidence="20 21">
    <name type="scientific">[Bacteroides] pectinophilus ATCC 43243</name>
    <dbReference type="NCBI Taxonomy" id="483218"/>
    <lineage>
        <taxon>Bacteria</taxon>
        <taxon>Bacillati</taxon>
        <taxon>Bacillota</taxon>
        <taxon>Clostridia</taxon>
        <taxon>Eubacteriales</taxon>
    </lineage>
</organism>
<evidence type="ECO:0000256" key="1">
    <source>
        <dbReference type="ARBA" id="ARBA00000312"/>
    </source>
</evidence>
<comment type="pathway">
    <text evidence="5">Cofactor biosynthesis; adenosylcobalamin biosynthesis; adenosylcobalamin from cob(II)yrinate a,c-diamide: step 6/7.</text>
</comment>
<evidence type="ECO:0000256" key="7">
    <source>
        <dbReference type="ARBA" id="ARBA00007490"/>
    </source>
</evidence>
<dbReference type="SUPFAM" id="SSF52540">
    <property type="entry name" value="P-loop containing nucleoside triphosphate hydrolases"/>
    <property type="match status" value="1"/>
</dbReference>
<comment type="catalytic activity">
    <reaction evidence="2">
        <text>adenosylcob(III)inamide phosphate + GTP + H(+) = adenosylcob(III)inamide-GDP + diphosphate</text>
        <dbReference type="Rhea" id="RHEA:22712"/>
        <dbReference type="ChEBI" id="CHEBI:15378"/>
        <dbReference type="ChEBI" id="CHEBI:33019"/>
        <dbReference type="ChEBI" id="CHEBI:37565"/>
        <dbReference type="ChEBI" id="CHEBI:58502"/>
        <dbReference type="ChEBI" id="CHEBI:60487"/>
        <dbReference type="EC" id="2.7.7.62"/>
    </reaction>
</comment>
<protein>
    <recommendedName>
        <fullName evidence="16">Adenosylcobinamide kinase</fullName>
        <ecNumber evidence="8">2.7.1.156</ecNumber>
        <ecNumber evidence="9">2.7.7.62</ecNumber>
    </recommendedName>
    <alternativeName>
        <fullName evidence="17">Adenosylcobinamide-phosphate guanylyltransferase</fullName>
    </alternativeName>
</protein>
<proteinExistence type="inferred from homology"/>
<feature type="binding site" evidence="19">
    <location>
        <position position="64"/>
    </location>
    <ligand>
        <name>GTP</name>
        <dbReference type="ChEBI" id="CHEBI:37565"/>
    </ligand>
</feature>
<evidence type="ECO:0000256" key="9">
    <source>
        <dbReference type="ARBA" id="ARBA00012523"/>
    </source>
</evidence>
<keyword evidence="10" id="KW-0169">Cobalamin biosynthesis</keyword>
<dbReference type="GO" id="GO:0043752">
    <property type="term" value="F:adenosylcobinamide kinase activity"/>
    <property type="evidence" value="ECO:0007669"/>
    <property type="project" value="UniProtKB-EC"/>
</dbReference>
<keyword evidence="14" id="KW-0067">ATP-binding</keyword>
<dbReference type="AlphaFoldDB" id="B7ATE1"/>